<evidence type="ECO:0000259" key="2">
    <source>
        <dbReference type="PROSITE" id="PS50943"/>
    </source>
</evidence>
<dbReference type="InterPro" id="IPR050807">
    <property type="entry name" value="TransReg_Diox_bact_type"/>
</dbReference>
<keyword evidence="4" id="KW-1185">Reference proteome</keyword>
<dbReference type="CDD" id="cd00093">
    <property type="entry name" value="HTH_XRE"/>
    <property type="match status" value="1"/>
</dbReference>
<dbReference type="RefSeq" id="WP_378063412.1">
    <property type="nucleotide sequence ID" value="NZ_JBHSXS010000010.1"/>
</dbReference>
<dbReference type="Pfam" id="PF13560">
    <property type="entry name" value="HTH_31"/>
    <property type="match status" value="1"/>
</dbReference>
<dbReference type="PROSITE" id="PS50943">
    <property type="entry name" value="HTH_CROC1"/>
    <property type="match status" value="1"/>
</dbReference>
<dbReference type="Proteomes" id="UP001596380">
    <property type="component" value="Unassembled WGS sequence"/>
</dbReference>
<gene>
    <name evidence="3" type="ORF">ACFQKB_19495</name>
</gene>
<name>A0ABW2CMS5_9ACTN</name>
<comment type="caution">
    <text evidence="3">The sequence shown here is derived from an EMBL/GenBank/DDBJ whole genome shotgun (WGS) entry which is preliminary data.</text>
</comment>
<dbReference type="InterPro" id="IPR001387">
    <property type="entry name" value="Cro/C1-type_HTH"/>
</dbReference>
<evidence type="ECO:0000313" key="4">
    <source>
        <dbReference type="Proteomes" id="UP001596380"/>
    </source>
</evidence>
<dbReference type="Gene3D" id="1.10.260.40">
    <property type="entry name" value="lambda repressor-like DNA-binding domains"/>
    <property type="match status" value="1"/>
</dbReference>
<dbReference type="PANTHER" id="PTHR46797">
    <property type="entry name" value="HTH-TYPE TRANSCRIPTIONAL REGULATOR"/>
    <property type="match status" value="1"/>
</dbReference>
<dbReference type="PANTHER" id="PTHR46797:SF1">
    <property type="entry name" value="METHYLPHOSPHONATE SYNTHASE"/>
    <property type="match status" value="1"/>
</dbReference>
<protein>
    <submittedName>
        <fullName evidence="3">Helix-turn-helix domain-containing protein</fullName>
    </submittedName>
</protein>
<organism evidence="3 4">
    <name type="scientific">Actinomadura yumaensis</name>
    <dbReference type="NCBI Taxonomy" id="111807"/>
    <lineage>
        <taxon>Bacteria</taxon>
        <taxon>Bacillati</taxon>
        <taxon>Actinomycetota</taxon>
        <taxon>Actinomycetes</taxon>
        <taxon>Streptosporangiales</taxon>
        <taxon>Thermomonosporaceae</taxon>
        <taxon>Actinomadura</taxon>
    </lineage>
</organism>
<dbReference type="EMBL" id="JBHSXS010000010">
    <property type="protein sequence ID" value="MFC6881946.1"/>
    <property type="molecule type" value="Genomic_DNA"/>
</dbReference>
<dbReference type="SMART" id="SM00530">
    <property type="entry name" value="HTH_XRE"/>
    <property type="match status" value="1"/>
</dbReference>
<keyword evidence="1" id="KW-0238">DNA-binding</keyword>
<proteinExistence type="predicted"/>
<reference evidence="4" key="1">
    <citation type="journal article" date="2019" name="Int. J. Syst. Evol. Microbiol.">
        <title>The Global Catalogue of Microorganisms (GCM) 10K type strain sequencing project: providing services to taxonomists for standard genome sequencing and annotation.</title>
        <authorList>
            <consortium name="The Broad Institute Genomics Platform"/>
            <consortium name="The Broad Institute Genome Sequencing Center for Infectious Disease"/>
            <person name="Wu L."/>
            <person name="Ma J."/>
        </authorList>
    </citation>
    <scope>NUCLEOTIDE SEQUENCE [LARGE SCALE GENOMIC DNA]</scope>
    <source>
        <strain evidence="4">JCM 3369</strain>
    </source>
</reference>
<sequence length="402" mass="44622">MSERNTDPDAIGRRIARARKLRGLTQQQLADRAHCSKSLIAQVERGHKPASQALIAAAGRALRVETAELTGQPYRTEKPREDLMRSAVPELRRTLLAWDLPDEDVEPRPFDALQREVKRASKLGRDAHYGRLGEMLPALLEELNVAAHTAPAADAAPLYGLLSEAYTGVTAIAYALGYFDLRSLAMERVERAARESGDPLRVARTRWQRSTLFLASASYDKGATLLDRVRQDIGEDVSRMDGPTLSVYGAAHLRSAIFSARMPNAGAAWAHIDEAREAARLLGEDANHYGLEFGPSNVAIHEVAVAVEMYEGTEAVRRASRINLPATVAPVRLGHYYIDLARGWLYHGDRARALKTLYMARQAAPQQTRNHPQVRETVRMLVELERRRPKSLSGFASWLGLP</sequence>
<dbReference type="InterPro" id="IPR010982">
    <property type="entry name" value="Lambda_DNA-bd_dom_sf"/>
</dbReference>
<feature type="domain" description="HTH cro/C1-type" evidence="2">
    <location>
        <begin position="15"/>
        <end position="69"/>
    </location>
</feature>
<evidence type="ECO:0000313" key="3">
    <source>
        <dbReference type="EMBL" id="MFC6881946.1"/>
    </source>
</evidence>
<evidence type="ECO:0000256" key="1">
    <source>
        <dbReference type="ARBA" id="ARBA00023125"/>
    </source>
</evidence>
<accession>A0ABW2CMS5</accession>
<dbReference type="SUPFAM" id="SSF47413">
    <property type="entry name" value="lambda repressor-like DNA-binding domains"/>
    <property type="match status" value="1"/>
</dbReference>